<dbReference type="Pfam" id="PF01098">
    <property type="entry name" value="FTSW_RODA_SPOVE"/>
    <property type="match status" value="1"/>
</dbReference>
<evidence type="ECO:0000256" key="1">
    <source>
        <dbReference type="ARBA" id="ARBA00004141"/>
    </source>
</evidence>
<protein>
    <submittedName>
        <fullName evidence="7">FtsW/RodA/SpoVE family cell cycle protein</fullName>
    </submittedName>
</protein>
<evidence type="ECO:0000313" key="7">
    <source>
        <dbReference type="EMBL" id="MCU6794200.1"/>
    </source>
</evidence>
<evidence type="ECO:0000256" key="5">
    <source>
        <dbReference type="ARBA" id="ARBA00023136"/>
    </source>
</evidence>
<accession>A0ABT2UHV6</accession>
<keyword evidence="5 6" id="KW-0472">Membrane</keyword>
<proteinExistence type="predicted"/>
<comment type="subcellular location">
    <subcellularLocation>
        <location evidence="1">Membrane</location>
        <topology evidence="1">Multi-pass membrane protein</topology>
    </subcellularLocation>
</comment>
<evidence type="ECO:0000256" key="2">
    <source>
        <dbReference type="ARBA" id="ARBA00022692"/>
    </source>
</evidence>
<feature type="transmembrane region" description="Helical" evidence="6">
    <location>
        <begin position="370"/>
        <end position="392"/>
    </location>
</feature>
<feature type="transmembrane region" description="Helical" evidence="6">
    <location>
        <begin position="170"/>
        <end position="191"/>
    </location>
</feature>
<dbReference type="InterPro" id="IPR001182">
    <property type="entry name" value="FtsW/RodA"/>
</dbReference>
<evidence type="ECO:0000313" key="8">
    <source>
        <dbReference type="Proteomes" id="UP001652445"/>
    </source>
</evidence>
<keyword evidence="2 6" id="KW-0812">Transmembrane</keyword>
<feature type="transmembrane region" description="Helical" evidence="6">
    <location>
        <begin position="114"/>
        <end position="134"/>
    </location>
</feature>
<dbReference type="NCBIfam" id="NF038403">
    <property type="entry name" value="perm_prefix_1"/>
    <property type="match status" value="1"/>
</dbReference>
<keyword evidence="4 6" id="KW-1133">Transmembrane helix</keyword>
<feature type="transmembrane region" description="Helical" evidence="6">
    <location>
        <begin position="249"/>
        <end position="266"/>
    </location>
</feature>
<dbReference type="PANTHER" id="PTHR30474:SF1">
    <property type="entry name" value="PEPTIDOGLYCAN GLYCOSYLTRANSFERASE MRDB"/>
    <property type="match status" value="1"/>
</dbReference>
<sequence length="438" mass="48804">MKQIGYDETVRQYLHKVCKQVSARELHPEIKLELQSHIHELAEEQISAGLERDEAIEIAIRQMGDPLLVGDQLNKAHKARIDWSLLGLIAIFIGIGMLAMYAVELVSYRDYSFFMNKITYSIIGIICMLGLCFWDYRKLLPYSKALYIIILLAMGWGLLFGQQVNGAPYFTLGFIRTNFLAISPFLLILSLAGMMASSWKKQAFSLKIAVYVLIPSVLYGFGNSLISLMIFLTGFSIMYLSLQKHIGKLLCYIVPLLIIVFFLSVGTNAQRIERFFAYTNPYNDPQGSGYMVIQSIQSIHSAGWWGHGFAAVISTLPTIESEMLFTYLIYSLGWIAGIGIGALALIFLIRLASIAGKVTDLYGSLAVKGFLAMFTIEFIWSMLMSFGVLPIAGVSIPFISNGGMLTLVQMASIGIILSIYRQKNRIPARSNSTNPLSP</sequence>
<dbReference type="EMBL" id="JAOQIO010000077">
    <property type="protein sequence ID" value="MCU6794200.1"/>
    <property type="molecule type" value="Genomic_DNA"/>
</dbReference>
<gene>
    <name evidence="7" type="ORF">OB236_19015</name>
</gene>
<name>A0ABT2UHV6_9BACL</name>
<keyword evidence="8" id="KW-1185">Reference proteome</keyword>
<evidence type="ECO:0000256" key="6">
    <source>
        <dbReference type="SAM" id="Phobius"/>
    </source>
</evidence>
<feature type="transmembrane region" description="Helical" evidence="6">
    <location>
        <begin position="327"/>
        <end position="349"/>
    </location>
</feature>
<evidence type="ECO:0000256" key="4">
    <source>
        <dbReference type="ARBA" id="ARBA00022989"/>
    </source>
</evidence>
<dbReference type="RefSeq" id="WP_262685393.1">
    <property type="nucleotide sequence ID" value="NZ_JAOQIO010000077.1"/>
</dbReference>
<organism evidence="7 8">
    <name type="scientific">Paenibacillus baimaensis</name>
    <dbReference type="NCBI Taxonomy" id="2982185"/>
    <lineage>
        <taxon>Bacteria</taxon>
        <taxon>Bacillati</taxon>
        <taxon>Bacillota</taxon>
        <taxon>Bacilli</taxon>
        <taxon>Bacillales</taxon>
        <taxon>Paenibacillaceae</taxon>
        <taxon>Paenibacillus</taxon>
    </lineage>
</organism>
<feature type="transmembrane region" description="Helical" evidence="6">
    <location>
        <begin position="146"/>
        <end position="164"/>
    </location>
</feature>
<feature type="transmembrane region" description="Helical" evidence="6">
    <location>
        <begin position="398"/>
        <end position="420"/>
    </location>
</feature>
<dbReference type="Proteomes" id="UP001652445">
    <property type="component" value="Unassembled WGS sequence"/>
</dbReference>
<keyword evidence="3" id="KW-0133">Cell shape</keyword>
<evidence type="ECO:0000256" key="3">
    <source>
        <dbReference type="ARBA" id="ARBA00022960"/>
    </source>
</evidence>
<comment type="caution">
    <text evidence="7">The sequence shown here is derived from an EMBL/GenBank/DDBJ whole genome shotgun (WGS) entry which is preliminary data.</text>
</comment>
<reference evidence="7 8" key="1">
    <citation type="submission" date="2022-09" db="EMBL/GenBank/DDBJ databases">
        <authorList>
            <person name="Han X.L."/>
            <person name="Wang Q."/>
            <person name="Lu T."/>
        </authorList>
    </citation>
    <scope>NUCLEOTIDE SEQUENCE [LARGE SCALE GENOMIC DNA]</scope>
    <source>
        <strain evidence="7 8">WQ 127069</strain>
    </source>
</reference>
<dbReference type="PANTHER" id="PTHR30474">
    <property type="entry name" value="CELL CYCLE PROTEIN"/>
    <property type="match status" value="1"/>
</dbReference>
<dbReference type="InterPro" id="IPR047928">
    <property type="entry name" value="Perm_prefix_1"/>
</dbReference>
<feature type="transmembrane region" description="Helical" evidence="6">
    <location>
        <begin position="83"/>
        <end position="102"/>
    </location>
</feature>